<dbReference type="PROSITE" id="PS00018">
    <property type="entry name" value="EF_HAND_1"/>
    <property type="match status" value="2"/>
</dbReference>
<feature type="domain" description="EF-hand" evidence="4">
    <location>
        <begin position="145"/>
        <end position="179"/>
    </location>
</feature>
<dbReference type="Pfam" id="PF13499">
    <property type="entry name" value="EF-hand_7"/>
    <property type="match status" value="1"/>
</dbReference>
<comment type="caution">
    <text evidence="5">The sequence shown here is derived from an EMBL/GenBank/DDBJ whole genome shotgun (WGS) entry which is preliminary data.</text>
</comment>
<dbReference type="InterPro" id="IPR002048">
    <property type="entry name" value="EF_hand_dom"/>
</dbReference>
<evidence type="ECO:0000256" key="1">
    <source>
        <dbReference type="ARBA" id="ARBA00022723"/>
    </source>
</evidence>
<dbReference type="InterPro" id="IPR018247">
    <property type="entry name" value="EF_Hand_1_Ca_BS"/>
</dbReference>
<keyword evidence="3" id="KW-0106">Calcium</keyword>
<proteinExistence type="predicted"/>
<evidence type="ECO:0000256" key="3">
    <source>
        <dbReference type="ARBA" id="ARBA00022837"/>
    </source>
</evidence>
<gene>
    <name evidence="5" type="ORF">Acr_00g0068440</name>
</gene>
<keyword evidence="1" id="KW-0479">Metal-binding</keyword>
<dbReference type="GO" id="GO:0005509">
    <property type="term" value="F:calcium ion binding"/>
    <property type="evidence" value="ECO:0007669"/>
    <property type="project" value="InterPro"/>
</dbReference>
<dbReference type="OrthoDB" id="26525at2759"/>
<keyword evidence="2" id="KW-0677">Repeat</keyword>
<dbReference type="PANTHER" id="PTHR10891">
    <property type="entry name" value="EF-HAND CALCIUM-BINDING DOMAIN CONTAINING PROTEIN"/>
    <property type="match status" value="1"/>
</dbReference>
<name>A0A7J0DQN5_9ERIC</name>
<dbReference type="SUPFAM" id="SSF47473">
    <property type="entry name" value="EF-hand"/>
    <property type="match status" value="1"/>
</dbReference>
<dbReference type="FunFam" id="1.10.238.10:FF:000003">
    <property type="entry name" value="Calmodulin A"/>
    <property type="match status" value="1"/>
</dbReference>
<evidence type="ECO:0000259" key="4">
    <source>
        <dbReference type="PROSITE" id="PS50222"/>
    </source>
</evidence>
<organism evidence="5 6">
    <name type="scientific">Actinidia rufa</name>
    <dbReference type="NCBI Taxonomy" id="165716"/>
    <lineage>
        <taxon>Eukaryota</taxon>
        <taxon>Viridiplantae</taxon>
        <taxon>Streptophyta</taxon>
        <taxon>Embryophyta</taxon>
        <taxon>Tracheophyta</taxon>
        <taxon>Spermatophyta</taxon>
        <taxon>Magnoliopsida</taxon>
        <taxon>eudicotyledons</taxon>
        <taxon>Gunneridae</taxon>
        <taxon>Pentapetalae</taxon>
        <taxon>asterids</taxon>
        <taxon>Ericales</taxon>
        <taxon>Actinidiaceae</taxon>
        <taxon>Actinidia</taxon>
    </lineage>
</organism>
<evidence type="ECO:0000313" key="6">
    <source>
        <dbReference type="Proteomes" id="UP000585474"/>
    </source>
</evidence>
<accession>A0A7J0DQN5</accession>
<dbReference type="Proteomes" id="UP000585474">
    <property type="component" value="Unassembled WGS sequence"/>
</dbReference>
<dbReference type="Gene3D" id="1.10.238.10">
    <property type="entry name" value="EF-hand"/>
    <property type="match status" value="1"/>
</dbReference>
<dbReference type="SMART" id="SM00054">
    <property type="entry name" value="EFh"/>
    <property type="match status" value="2"/>
</dbReference>
<evidence type="ECO:0000256" key="2">
    <source>
        <dbReference type="ARBA" id="ARBA00022737"/>
    </source>
</evidence>
<dbReference type="PROSITE" id="PS50222">
    <property type="entry name" value="EF_HAND_2"/>
    <property type="match status" value="2"/>
</dbReference>
<protein>
    <submittedName>
        <fullName evidence="5">Calcium-binding EF-hand family protein</fullName>
    </submittedName>
</protein>
<dbReference type="InterPro" id="IPR011992">
    <property type="entry name" value="EF-hand-dom_pair"/>
</dbReference>
<feature type="domain" description="EF-hand" evidence="4">
    <location>
        <begin position="107"/>
        <end position="142"/>
    </location>
</feature>
<evidence type="ECO:0000313" key="5">
    <source>
        <dbReference type="EMBL" id="GFS40417.1"/>
    </source>
</evidence>
<sequence>MTTTSEQILFFFRFLFQTIKLHNFFSDAQYFIQSLLGKWEKNCNQNRPQNTVPITKQSFSCHEDPIGEKLSNAEVNMVMGKLGIACDPRHGDFFSAREVSLLFEEEPSLEEVRDAFGVFDQNRDGFIDAAELQRVLCGLGFEKVSKFEDCVRMIRAFDENGDGLMDLSEFVKFMEKCFS</sequence>
<dbReference type="AlphaFoldDB" id="A0A7J0DQN5"/>
<keyword evidence="6" id="KW-1185">Reference proteome</keyword>
<reference evidence="6" key="1">
    <citation type="submission" date="2019-07" db="EMBL/GenBank/DDBJ databases">
        <title>De Novo Assembly of kiwifruit Actinidia rufa.</title>
        <authorList>
            <person name="Sugita-Konishi S."/>
            <person name="Sato K."/>
            <person name="Mori E."/>
            <person name="Abe Y."/>
            <person name="Kisaki G."/>
            <person name="Hamano K."/>
            <person name="Suezawa K."/>
            <person name="Otani M."/>
            <person name="Fukuda T."/>
            <person name="Manabe T."/>
            <person name="Gomi K."/>
            <person name="Tabuchi M."/>
            <person name="Akimitsu K."/>
            <person name="Kataoka I."/>
        </authorList>
    </citation>
    <scope>NUCLEOTIDE SEQUENCE [LARGE SCALE GENOMIC DNA]</scope>
    <source>
        <strain evidence="6">cv. Fuchu</strain>
    </source>
</reference>
<dbReference type="InterPro" id="IPR039647">
    <property type="entry name" value="EF_hand_pair_protein_CML-like"/>
</dbReference>
<dbReference type="CDD" id="cd00051">
    <property type="entry name" value="EFh"/>
    <property type="match status" value="1"/>
</dbReference>
<dbReference type="EMBL" id="BJWL01000348">
    <property type="protein sequence ID" value="GFS40417.1"/>
    <property type="molecule type" value="Genomic_DNA"/>
</dbReference>